<accession>A0A9D4ZNK6</accession>
<dbReference type="EMBL" id="JABFUD020000005">
    <property type="protein sequence ID" value="KAI5080302.1"/>
    <property type="molecule type" value="Genomic_DNA"/>
</dbReference>
<evidence type="ECO:0000313" key="2">
    <source>
        <dbReference type="Proteomes" id="UP000886520"/>
    </source>
</evidence>
<dbReference type="AlphaFoldDB" id="A0A9D4ZNK6"/>
<organism evidence="1 2">
    <name type="scientific">Adiantum capillus-veneris</name>
    <name type="common">Maidenhair fern</name>
    <dbReference type="NCBI Taxonomy" id="13818"/>
    <lineage>
        <taxon>Eukaryota</taxon>
        <taxon>Viridiplantae</taxon>
        <taxon>Streptophyta</taxon>
        <taxon>Embryophyta</taxon>
        <taxon>Tracheophyta</taxon>
        <taxon>Polypodiopsida</taxon>
        <taxon>Polypodiidae</taxon>
        <taxon>Polypodiales</taxon>
        <taxon>Pteridineae</taxon>
        <taxon>Pteridaceae</taxon>
        <taxon>Vittarioideae</taxon>
        <taxon>Adiantum</taxon>
    </lineage>
</organism>
<proteinExistence type="predicted"/>
<comment type="caution">
    <text evidence="1">The sequence shown here is derived from an EMBL/GenBank/DDBJ whole genome shotgun (WGS) entry which is preliminary data.</text>
</comment>
<reference evidence="1 2" key="1">
    <citation type="submission" date="2021-01" db="EMBL/GenBank/DDBJ databases">
        <title>Adiantum capillus-veneris genome.</title>
        <authorList>
            <person name="Fang Y."/>
            <person name="Liao Q."/>
        </authorList>
    </citation>
    <scope>NUCLEOTIDE SEQUENCE [LARGE SCALE GENOMIC DNA]</scope>
    <source>
        <strain evidence="1">H3</strain>
        <tissue evidence="1">Leaf</tissue>
    </source>
</reference>
<gene>
    <name evidence="1" type="ORF">GOP47_0005781</name>
</gene>
<dbReference type="Proteomes" id="UP000886520">
    <property type="component" value="Chromosome 5"/>
</dbReference>
<protein>
    <submittedName>
        <fullName evidence="1">Uncharacterized protein</fullName>
    </submittedName>
</protein>
<sequence>MASSSINQEHTGILIGANQMSIGVFGRHLACSLLFCYFKQTNTFFPFYLCEGIPGAHRVFFINATQMSTLQCEVDMIYNICTETSSVQAKHWHNPKIWLLLEMRKKIHKYVCYLRSLHFWEFKATELWDKRIRRIKDLT</sequence>
<name>A0A9D4ZNK6_ADICA</name>
<evidence type="ECO:0000313" key="1">
    <source>
        <dbReference type="EMBL" id="KAI5080302.1"/>
    </source>
</evidence>
<keyword evidence="2" id="KW-1185">Reference proteome</keyword>